<dbReference type="OrthoDB" id="439839at2759"/>
<feature type="region of interest" description="Disordered" evidence="5">
    <location>
        <begin position="1"/>
        <end position="57"/>
    </location>
</feature>
<evidence type="ECO:0000256" key="5">
    <source>
        <dbReference type="SAM" id="MobiDB-lite"/>
    </source>
</evidence>
<comment type="similarity">
    <text evidence="4">Belongs to the class I-like SAM-binding methyltransferase superfamily. C5-methyltransferase family.</text>
</comment>
<keyword evidence="3 4" id="KW-0949">S-adenosyl-L-methionine</keyword>
<feature type="compositionally biased region" description="Low complexity" evidence="5">
    <location>
        <begin position="1042"/>
        <end position="1051"/>
    </location>
</feature>
<evidence type="ECO:0000256" key="3">
    <source>
        <dbReference type="ARBA" id="ARBA00022691"/>
    </source>
</evidence>
<proteinExistence type="inferred from homology"/>
<protein>
    <submittedName>
        <fullName evidence="6">SinIM protein</fullName>
    </submittedName>
</protein>
<feature type="compositionally biased region" description="Low complexity" evidence="5">
    <location>
        <begin position="440"/>
        <end position="453"/>
    </location>
</feature>
<accession>A0A812L8N7</accession>
<sequence length="1600" mass="177391">MGEPPSKRPRVLADLLKSPDPDSNRLLKTGRQNDKNGLPVTSVASLGDSRPREAQETNLEDAVIGWQAGDEDPTPIFLVKKGKKELSKGEVYDTQSEEIGKKYQYSPIAKAHRQRFNWVAQSDGDKFTRDASKMKPAKRTDGMSGRWTCDVCGKSNCGSLFVFRAFLRQEHLPRSSHRGSRRLDPFVAYISQRCGQGLLGQLAEYTRVQEEIFSLATLDIEIARNHLEESMRQSSRENQQFLIGELSRVAGVGASAPKTVEMDSVERMMGGRGGRVPLLRSPEDVFRAMARSLGPRVNARLLAAAAVSASGASGADFKALEGYLGEAAESLRAGGPLPRVPAKWPLSEVVACVEAILRAANRTEPPYLRVELACSGHSEVKVYGPSEENKMNKAMTIRLGFLHSKGSLHAFAPSKPPKEEALLLQQRLEQVAGNPARVDGAPGAPGAPAAPQPSGSRPRHAGRAESLGPGWHSCDWAKQLKRLLAADFDFSKRPLHLATGCSGAEAPHFALCQLVGLEGFEQLFGAEINDNPRRFMLNNCRSQHTFYDVRDVTKGSGMCARHGCTCDVPHGEIDIFVGGFPCTPFSFCNPKRFKRNCFSEPAAVPFFEMRKFIAARRPRLVILENVRGLLAPNPETEERPIDFILRGRNPEDSAQCYPGTRPKDDWGLELIKGYGLRWDILYSSDWGLPQKRPRVYIVMVRDDVGGQEAADRIFEVLRTCAGHLPPGSCNDFLYPDGHPRLESVKRAETAKTRGSRKVCTKFTEALFRTTRQDFGLGASDRPYSKERPSDWFPRATEKMVQQLDIIYERAQHQGLDLSFLLADLSQQVSRGAWRDDGYVPTLTTASLLYSYSHHRALLGEECLKLNGFPVDELNLDAHTQQDLRALAHVRALGTSRMRVGVRTNGREGEPAGLQELIFLAGNAMSVPVIGAVIFAGLVSVTWGDNRRAARAATLPCALEQGKAQRKNLDVGKLPAPPFPTFPTFPTSTLVDDDGHSESAESEESKLARRAAVLLLMAKEFTQQPKINRQDRKRGRSTKSGLAAAMEASANESSEEEEEHVFWAALRRLGEATQLLAREANVDVQGFVVRSLRGLQAKPDTAITQLAQQGLRITVDQLRKLGYAEAKQIWGRLLVSEMLGALENEDFEESGLGDWWLLRAKELEDSEHSEQRARLLEKLTKKPHMLSRLVKWSSAKGGCRSRRELQGLKQAIEAFLCADVSLAAASKLSKACLDMAKACERQSQPESSQAFRSWAFKLQDAAFTRRFETILTSALRESEFEQLEQTCSENKDWALLRTGAAWQVFRHLQRLQNANEETVANLATNLTALRPGSLATALDRFLRHSYPSMAVRVHFVEARTATPSSVKRDAVTSVNQHSARLFESELNLLRRIENNVTPYLDQTLQWAPVSQEWKQELERRISDWSNCLNAVMTSSAADMQHLAQVHSRLLQQAEGVLQRACEKHALMQDVAGRLLLFEHALVAHQCQDALRNTDVVESAVNLFMACSSQLELQPYLTELRRNVGLLHIAVALQGQEVEDAAQAAASCSLELLPGWGRVVSPSGLSIFQSGNDWRWSIPLVLPCAQEPSSHSTGSAAEHRLY</sequence>
<dbReference type="Proteomes" id="UP000604046">
    <property type="component" value="Unassembled WGS sequence"/>
</dbReference>
<keyword evidence="1 4" id="KW-0489">Methyltransferase</keyword>
<dbReference type="GO" id="GO:0008168">
    <property type="term" value="F:methyltransferase activity"/>
    <property type="evidence" value="ECO:0007669"/>
    <property type="project" value="UniProtKB-KW"/>
</dbReference>
<dbReference type="PRINTS" id="PR00105">
    <property type="entry name" value="C5METTRFRASE"/>
</dbReference>
<feature type="region of interest" description="Disordered" evidence="5">
    <location>
        <begin position="1024"/>
        <end position="1053"/>
    </location>
</feature>
<evidence type="ECO:0000256" key="1">
    <source>
        <dbReference type="ARBA" id="ARBA00022603"/>
    </source>
</evidence>
<comment type="caution">
    <text evidence="6">The sequence shown here is derived from an EMBL/GenBank/DDBJ whole genome shotgun (WGS) entry which is preliminary data.</text>
</comment>
<dbReference type="PROSITE" id="PS51679">
    <property type="entry name" value="SAM_MT_C5"/>
    <property type="match status" value="1"/>
</dbReference>
<dbReference type="InterPro" id="IPR029063">
    <property type="entry name" value="SAM-dependent_MTases_sf"/>
</dbReference>
<dbReference type="PROSITE" id="PS00094">
    <property type="entry name" value="C5_MTASE_1"/>
    <property type="match status" value="1"/>
</dbReference>
<dbReference type="InterPro" id="IPR001525">
    <property type="entry name" value="C5_MeTfrase"/>
</dbReference>
<dbReference type="SUPFAM" id="SSF53335">
    <property type="entry name" value="S-adenosyl-L-methionine-dependent methyltransferases"/>
    <property type="match status" value="1"/>
</dbReference>
<reference evidence="6" key="1">
    <citation type="submission" date="2021-02" db="EMBL/GenBank/DDBJ databases">
        <authorList>
            <person name="Dougan E. K."/>
            <person name="Rhodes N."/>
            <person name="Thang M."/>
            <person name="Chan C."/>
        </authorList>
    </citation>
    <scope>NUCLEOTIDE SEQUENCE</scope>
</reference>
<dbReference type="Gene3D" id="3.40.50.150">
    <property type="entry name" value="Vaccinia Virus protein VP39"/>
    <property type="match status" value="1"/>
</dbReference>
<keyword evidence="7" id="KW-1185">Reference proteome</keyword>
<feature type="region of interest" description="Disordered" evidence="5">
    <location>
        <begin position="435"/>
        <end position="466"/>
    </location>
</feature>
<evidence type="ECO:0000313" key="7">
    <source>
        <dbReference type="Proteomes" id="UP000604046"/>
    </source>
</evidence>
<feature type="active site" evidence="4">
    <location>
        <position position="582"/>
    </location>
</feature>
<name>A0A812L8N7_9DINO</name>
<dbReference type="GO" id="GO:0032259">
    <property type="term" value="P:methylation"/>
    <property type="evidence" value="ECO:0007669"/>
    <property type="project" value="UniProtKB-KW"/>
</dbReference>
<keyword evidence="2 4" id="KW-0808">Transferase</keyword>
<dbReference type="EMBL" id="CAJNDS010000925">
    <property type="protein sequence ID" value="CAE7241078.1"/>
    <property type="molecule type" value="Genomic_DNA"/>
</dbReference>
<gene>
    <name evidence="6" type="primary">sinIM</name>
    <name evidence="6" type="ORF">SNAT2548_LOCUS10860</name>
</gene>
<dbReference type="Pfam" id="PF00145">
    <property type="entry name" value="DNA_methylase"/>
    <property type="match status" value="2"/>
</dbReference>
<organism evidence="6 7">
    <name type="scientific">Symbiodinium natans</name>
    <dbReference type="NCBI Taxonomy" id="878477"/>
    <lineage>
        <taxon>Eukaryota</taxon>
        <taxon>Sar</taxon>
        <taxon>Alveolata</taxon>
        <taxon>Dinophyceae</taxon>
        <taxon>Suessiales</taxon>
        <taxon>Symbiodiniaceae</taxon>
        <taxon>Symbiodinium</taxon>
    </lineage>
</organism>
<dbReference type="InterPro" id="IPR018117">
    <property type="entry name" value="C5_DNA_meth_AS"/>
</dbReference>
<evidence type="ECO:0000256" key="2">
    <source>
        <dbReference type="ARBA" id="ARBA00022679"/>
    </source>
</evidence>
<evidence type="ECO:0000256" key="4">
    <source>
        <dbReference type="PROSITE-ProRule" id="PRU01016"/>
    </source>
</evidence>
<evidence type="ECO:0000313" key="6">
    <source>
        <dbReference type="EMBL" id="CAE7241078.1"/>
    </source>
</evidence>